<feature type="transmembrane region" description="Helical" evidence="1">
    <location>
        <begin position="125"/>
        <end position="142"/>
    </location>
</feature>
<dbReference type="EMBL" id="JAKOAV010000007">
    <property type="protein sequence ID" value="MDF9407805.1"/>
    <property type="molecule type" value="Genomic_DNA"/>
</dbReference>
<comment type="caution">
    <text evidence="2">The sequence shown here is derived from an EMBL/GenBank/DDBJ whole genome shotgun (WGS) entry which is preliminary data.</text>
</comment>
<feature type="transmembrane region" description="Helical" evidence="1">
    <location>
        <begin position="83"/>
        <end position="105"/>
    </location>
</feature>
<protein>
    <submittedName>
        <fullName evidence="2">Uncharacterized protein</fullName>
    </submittedName>
</protein>
<keyword evidence="1" id="KW-0812">Transmembrane</keyword>
<accession>A0A9X4GYG3</accession>
<evidence type="ECO:0000313" key="3">
    <source>
        <dbReference type="Proteomes" id="UP001154312"/>
    </source>
</evidence>
<reference evidence="2" key="1">
    <citation type="submission" date="2022-02" db="EMBL/GenBank/DDBJ databases">
        <authorList>
            <person name="Leng L."/>
        </authorList>
    </citation>
    <scope>NUCLEOTIDE SEQUENCE</scope>
    <source>
        <strain evidence="2">JI</strain>
    </source>
</reference>
<feature type="transmembrane region" description="Helical" evidence="1">
    <location>
        <begin position="195"/>
        <end position="217"/>
    </location>
</feature>
<evidence type="ECO:0000313" key="2">
    <source>
        <dbReference type="EMBL" id="MDF9407805.1"/>
    </source>
</evidence>
<dbReference type="AlphaFoldDB" id="A0A9X4GYG3"/>
<gene>
    <name evidence="2" type="ORF">L7E55_05435</name>
</gene>
<keyword evidence="3" id="KW-1185">Reference proteome</keyword>
<keyword evidence="1" id="KW-0472">Membrane</keyword>
<feature type="transmembrane region" description="Helical" evidence="1">
    <location>
        <begin position="163"/>
        <end position="183"/>
    </location>
</feature>
<feature type="transmembrane region" description="Helical" evidence="1">
    <location>
        <begin position="57"/>
        <end position="76"/>
    </location>
</feature>
<organism evidence="2 3">
    <name type="scientific">Pelotomaculum isophthalicicum JI</name>
    <dbReference type="NCBI Taxonomy" id="947010"/>
    <lineage>
        <taxon>Bacteria</taxon>
        <taxon>Bacillati</taxon>
        <taxon>Bacillota</taxon>
        <taxon>Clostridia</taxon>
        <taxon>Eubacteriales</taxon>
        <taxon>Desulfotomaculaceae</taxon>
        <taxon>Pelotomaculum</taxon>
    </lineage>
</organism>
<name>A0A9X4GYG3_9FIRM</name>
<evidence type="ECO:0000256" key="1">
    <source>
        <dbReference type="SAM" id="Phobius"/>
    </source>
</evidence>
<sequence length="230" mass="26521">MGQMPLSAVIFYSIPEEIILFSFGVTIVGEYINFKIIFISSIITAFISMLLRACVPFGLHSIIGILVLFILFWKLLNIKPWKAIIASLFSVIVLLFLETIISPIILNAQNITLEELWKDTFKRIYLGYPTLFVYASITWFLYSKQKFLIKGTRVSNNVENEYNSANLFVTLIILFQGVFLAVINQHLDYLGKYSFAIKLLCVIFFISSVFFLNEYMVVMDKKKAQNRDKT</sequence>
<proteinExistence type="predicted"/>
<keyword evidence="1" id="KW-1133">Transmembrane helix</keyword>
<feature type="transmembrane region" description="Helical" evidence="1">
    <location>
        <begin position="6"/>
        <end position="25"/>
    </location>
</feature>
<dbReference type="RefSeq" id="WP_277443056.1">
    <property type="nucleotide sequence ID" value="NZ_JAKOAV010000007.1"/>
</dbReference>
<dbReference type="Proteomes" id="UP001154312">
    <property type="component" value="Unassembled WGS sequence"/>
</dbReference>